<keyword evidence="3" id="KW-1185">Reference proteome</keyword>
<sequence>MNSFLLLLRNPDAKTQVCFACYGVPSRWALWSQDFYNSSLPPGGRDGRASRPSMLASVTWVWPGWLGLAAQILSVVSAPSITINPSMKLSLYKLPAQTPHLPYTNTKTSLFILGPQHQGLGLGAIWGWAMEQKGAVPFAKKTQLPLRPALPSSQGQGYFDEEEDAEGEGRDNTTSRLIQLWIPLDLR</sequence>
<evidence type="ECO:0000256" key="1">
    <source>
        <dbReference type="SAM" id="MobiDB-lite"/>
    </source>
</evidence>
<proteinExistence type="predicted"/>
<dbReference type="GeneID" id="9096465"/>
<dbReference type="AlphaFoldDB" id="C1H1S5"/>
<organism evidence="2 3">
    <name type="scientific">Paracoccidioides lutzii (strain ATCC MYA-826 / Pb01)</name>
    <name type="common">Paracoccidioides brasiliensis</name>
    <dbReference type="NCBI Taxonomy" id="502779"/>
    <lineage>
        <taxon>Eukaryota</taxon>
        <taxon>Fungi</taxon>
        <taxon>Dikarya</taxon>
        <taxon>Ascomycota</taxon>
        <taxon>Pezizomycotina</taxon>
        <taxon>Eurotiomycetes</taxon>
        <taxon>Eurotiomycetidae</taxon>
        <taxon>Onygenales</taxon>
        <taxon>Ajellomycetaceae</taxon>
        <taxon>Paracoccidioides</taxon>
    </lineage>
</organism>
<accession>C1H1S5</accession>
<evidence type="ECO:0000313" key="3">
    <source>
        <dbReference type="Proteomes" id="UP000002059"/>
    </source>
</evidence>
<dbReference type="RefSeq" id="XP_015699622.1">
    <property type="nucleotide sequence ID" value="XM_015845396.1"/>
</dbReference>
<evidence type="ECO:0000313" key="2">
    <source>
        <dbReference type="EMBL" id="EEH33812.2"/>
    </source>
</evidence>
<dbReference type="KEGG" id="pbl:PAAG_04861"/>
<dbReference type="VEuPathDB" id="FungiDB:PAAG_04861"/>
<reference evidence="2 3" key="1">
    <citation type="journal article" date="2011" name="PLoS Genet.">
        <title>Comparative genomic analysis of human fungal pathogens causing paracoccidioidomycosis.</title>
        <authorList>
            <person name="Desjardins C.A."/>
            <person name="Champion M.D."/>
            <person name="Holder J.W."/>
            <person name="Muszewska A."/>
            <person name="Goldberg J."/>
            <person name="Bailao A.M."/>
            <person name="Brigido M.M."/>
            <person name="Ferreira M.E."/>
            <person name="Garcia A.M."/>
            <person name="Grynberg M."/>
            <person name="Gujja S."/>
            <person name="Heiman D.I."/>
            <person name="Henn M.R."/>
            <person name="Kodira C.D."/>
            <person name="Leon-Narvaez H."/>
            <person name="Longo L.V."/>
            <person name="Ma L.J."/>
            <person name="Malavazi I."/>
            <person name="Matsuo A.L."/>
            <person name="Morais F.V."/>
            <person name="Pereira M."/>
            <person name="Rodriguez-Brito S."/>
            <person name="Sakthikumar S."/>
            <person name="Salem-Izacc S.M."/>
            <person name="Sykes S.M."/>
            <person name="Teixeira M.M."/>
            <person name="Vallejo M.C."/>
            <person name="Walter M.E."/>
            <person name="Yandava C."/>
            <person name="Young S."/>
            <person name="Zeng Q."/>
            <person name="Zucker J."/>
            <person name="Felipe M.S."/>
            <person name="Goldman G.H."/>
            <person name="Haas B.J."/>
            <person name="McEwen J.G."/>
            <person name="Nino-Vega G."/>
            <person name="Puccia R."/>
            <person name="San-Blas G."/>
            <person name="Soares C.M."/>
            <person name="Birren B.W."/>
            <person name="Cuomo C.A."/>
        </authorList>
    </citation>
    <scope>NUCLEOTIDE SEQUENCE [LARGE SCALE GENOMIC DNA]</scope>
    <source>
        <strain evidence="3">ATCC MYA-826 / Pb01</strain>
    </source>
</reference>
<feature type="region of interest" description="Disordered" evidence="1">
    <location>
        <begin position="150"/>
        <end position="172"/>
    </location>
</feature>
<dbReference type="HOGENOM" id="CLU_1448134_0_0_1"/>
<dbReference type="EMBL" id="KN294003">
    <property type="protein sequence ID" value="EEH33812.2"/>
    <property type="molecule type" value="Genomic_DNA"/>
</dbReference>
<protein>
    <submittedName>
        <fullName evidence="2">Uncharacterized protein</fullName>
    </submittedName>
</protein>
<gene>
    <name evidence="2" type="ORF">PAAG_04861</name>
</gene>
<dbReference type="Proteomes" id="UP000002059">
    <property type="component" value="Partially assembled WGS sequence"/>
</dbReference>
<name>C1H1S5_PARBA</name>